<comment type="caution">
    <text evidence="3">The sequence shown here is derived from an EMBL/GenBank/DDBJ whole genome shotgun (WGS) entry which is preliminary data.</text>
</comment>
<gene>
    <name evidence="3" type="ORF">G4H13_10970</name>
</gene>
<protein>
    <submittedName>
        <fullName evidence="3">DUF1918 domain-containing protein</fullName>
    </submittedName>
</protein>
<feature type="domain" description="DUF1918" evidence="2">
    <location>
        <begin position="3"/>
        <end position="60"/>
    </location>
</feature>
<dbReference type="Gene3D" id="3.40.109.10">
    <property type="entry name" value="NADH Oxidase"/>
    <property type="match status" value="1"/>
</dbReference>
<accession>A0A6G4ABX6</accession>
<dbReference type="InterPro" id="IPR000415">
    <property type="entry name" value="Nitroreductase-like"/>
</dbReference>
<dbReference type="Pfam" id="PF08940">
    <property type="entry name" value="DUF1918"/>
    <property type="match status" value="1"/>
</dbReference>
<organism evidence="3 4">
    <name type="scientific">Streptomyces rhizosphaericus</name>
    <dbReference type="NCBI Taxonomy" id="114699"/>
    <lineage>
        <taxon>Bacteria</taxon>
        <taxon>Bacillati</taxon>
        <taxon>Actinomycetota</taxon>
        <taxon>Actinomycetes</taxon>
        <taxon>Kitasatosporales</taxon>
        <taxon>Streptomycetaceae</taxon>
        <taxon>Streptomyces</taxon>
        <taxon>Streptomyces violaceusniger group</taxon>
    </lineage>
</organism>
<evidence type="ECO:0000313" key="3">
    <source>
        <dbReference type="EMBL" id="NEW70916.1"/>
    </source>
</evidence>
<feature type="region of interest" description="Disordered" evidence="1">
    <location>
        <begin position="62"/>
        <end position="83"/>
    </location>
</feature>
<dbReference type="AlphaFoldDB" id="A0A6G4ABX6"/>
<dbReference type="InterPro" id="IPR050627">
    <property type="entry name" value="Nitroreductase/BluB"/>
</dbReference>
<dbReference type="SUPFAM" id="SSF55469">
    <property type="entry name" value="FMN-dependent nitroreductase-like"/>
    <property type="match status" value="2"/>
</dbReference>
<dbReference type="NCBIfam" id="NF047509">
    <property type="entry name" value="Rv3131_FMN_oxido"/>
    <property type="match status" value="1"/>
</dbReference>
<dbReference type="Proteomes" id="UP000476310">
    <property type="component" value="Unassembled WGS sequence"/>
</dbReference>
<name>A0A6G4ABX6_9ACTN</name>
<dbReference type="SUPFAM" id="SSF50118">
    <property type="entry name" value="Cell growth inhibitor/plasmid maintenance toxic component"/>
    <property type="match status" value="1"/>
</dbReference>
<dbReference type="GO" id="GO:0016491">
    <property type="term" value="F:oxidoreductase activity"/>
    <property type="evidence" value="ECO:0007669"/>
    <property type="project" value="InterPro"/>
</dbReference>
<dbReference type="PANTHER" id="PTHR23026">
    <property type="entry name" value="NADPH NITROREDUCTASE"/>
    <property type="match status" value="1"/>
</dbReference>
<dbReference type="InterPro" id="IPR015035">
    <property type="entry name" value="DUF1918"/>
</dbReference>
<reference evidence="3" key="1">
    <citation type="submission" date="2020-02" db="EMBL/GenBank/DDBJ databases">
        <title>A new Streptomyces sp. for controlling soil-borne diseases.</title>
        <authorList>
            <person name="Li X."/>
            <person name="Tian Y."/>
            <person name="Gao K."/>
        </authorList>
    </citation>
    <scope>NUCLEOTIDE SEQUENCE [LARGE SCALE GENOMIC DNA]</scope>
    <source>
        <strain evidence="3">0250</strain>
    </source>
</reference>
<evidence type="ECO:0000259" key="2">
    <source>
        <dbReference type="Pfam" id="PF08940"/>
    </source>
</evidence>
<dbReference type="PANTHER" id="PTHR23026:SF123">
    <property type="entry name" value="NAD(P)H NITROREDUCTASE RV3131-RELATED"/>
    <property type="match status" value="1"/>
</dbReference>
<evidence type="ECO:0000313" key="4">
    <source>
        <dbReference type="Proteomes" id="UP000476310"/>
    </source>
</evidence>
<dbReference type="Gene3D" id="2.30.30.440">
    <property type="entry name" value="Domain of unknown function DUF1918"/>
    <property type="match status" value="1"/>
</dbReference>
<proteinExistence type="predicted"/>
<evidence type="ECO:0000256" key="1">
    <source>
        <dbReference type="SAM" id="MobiDB-lite"/>
    </source>
</evidence>
<keyword evidence="4" id="KW-1185">Reference proteome</keyword>
<dbReference type="EMBL" id="JAAIKT010000009">
    <property type="protein sequence ID" value="NEW70916.1"/>
    <property type="molecule type" value="Genomic_DNA"/>
</dbReference>
<sequence length="412" mass="45417">MSMRAHVGDQLIVESPTTGVTKRDGEIVGLHHDDGTPPYEVRWSDTDQVTLVFPGPDAHIQPIGHGREGQREATGQRTSAATHRGARALSEAVVMSLVEDATAAPSMHNAQPWRFEYSRRRRVFHLRADLRGALPHSDPELRALHIGCGAALMNLRVAVAHEGWEAQTRPLPDPGDPMLLASLTLTRPLGDEADPADLYPAVRTRHTSRYPFDEREIPTPVRTALVDAAHREQVALSFVSGWHLQYVVDLALEAEARNLTDAGAAADLARFTRRADDTRPATEGVPEYAFGPRRRIGKAPMRDFAGGKPVPGRPMADFETLPHLVLLSTSSDRPVDWLRTGQAVERVLLRATLAGLSASFVTQALEWHDLRWPLRDPMSGMAYVQMVLRLGYGPPGPQTPRRPVDDVLDIEP</sequence>